<organism evidence="1 2">
    <name type="scientific">Clostridium cavendishii DSM 21758</name>
    <dbReference type="NCBI Taxonomy" id="1121302"/>
    <lineage>
        <taxon>Bacteria</taxon>
        <taxon>Bacillati</taxon>
        <taxon>Bacillota</taxon>
        <taxon>Clostridia</taxon>
        <taxon>Eubacteriales</taxon>
        <taxon>Clostridiaceae</taxon>
        <taxon>Clostridium</taxon>
    </lineage>
</organism>
<dbReference type="Proteomes" id="UP000184310">
    <property type="component" value="Unassembled WGS sequence"/>
</dbReference>
<gene>
    <name evidence="1" type="ORF">SAMN02745163_02642</name>
</gene>
<dbReference type="EMBL" id="FQZB01000011">
    <property type="protein sequence ID" value="SHJ83036.1"/>
    <property type="molecule type" value="Genomic_DNA"/>
</dbReference>
<sequence length="284" mass="33461">MDKLDIVGMNYTFDIYLNKVITISETCPREINYQLEIIKPFLESVFKDYQIVDTSSNSKPRKSTNKPKHNRFIYTIEDGTAPDLLIAKGYKYENNKEGGVKTQIYGLIEVKSQANSEMFNKDFDSYDIHIINEITTYFCKNEKVILTNCRRWQFFDRNKIKNIDLDLFKKYLILAQNYFYINEDKVNQENIDNLFKEIKENSHNTITKLVNPIEATAECFFKCKETLESYIRNQISTSIVNTIDVLPNKGVVKTDMYEETNIIKAPAEWNEMIRYLKEFVLNEV</sequence>
<evidence type="ECO:0000313" key="2">
    <source>
        <dbReference type="Proteomes" id="UP000184310"/>
    </source>
</evidence>
<reference evidence="1 2" key="1">
    <citation type="submission" date="2016-11" db="EMBL/GenBank/DDBJ databases">
        <authorList>
            <person name="Jaros S."/>
            <person name="Januszkiewicz K."/>
            <person name="Wedrychowicz H."/>
        </authorList>
    </citation>
    <scope>NUCLEOTIDE SEQUENCE [LARGE SCALE GENOMIC DNA]</scope>
    <source>
        <strain evidence="1 2">DSM 21758</strain>
    </source>
</reference>
<proteinExistence type="predicted"/>
<dbReference type="RefSeq" id="WP_072988387.1">
    <property type="nucleotide sequence ID" value="NZ_FQZB01000011.1"/>
</dbReference>
<evidence type="ECO:0000313" key="1">
    <source>
        <dbReference type="EMBL" id="SHJ83036.1"/>
    </source>
</evidence>
<dbReference type="OrthoDB" id="2973620at2"/>
<name>A0A1M6MI10_9CLOT</name>
<keyword evidence="2" id="KW-1185">Reference proteome</keyword>
<dbReference type="AlphaFoldDB" id="A0A1M6MI10"/>
<dbReference type="STRING" id="1121302.SAMN02745163_02642"/>
<protein>
    <submittedName>
        <fullName evidence="1">Uncharacterized protein</fullName>
    </submittedName>
</protein>
<accession>A0A1M6MI10</accession>